<comment type="caution">
    <text evidence="1">The sequence shown here is derived from an EMBL/GenBank/DDBJ whole genome shotgun (WGS) entry which is preliminary data.</text>
</comment>
<accession>A0A454CRY5</accession>
<dbReference type="AlphaFoldDB" id="A0A454CRY5"/>
<organism evidence="1 2">
    <name type="scientific">Vibrio harveyi</name>
    <name type="common">Beneckea harveyi</name>
    <dbReference type="NCBI Taxonomy" id="669"/>
    <lineage>
        <taxon>Bacteria</taxon>
        <taxon>Pseudomonadati</taxon>
        <taxon>Pseudomonadota</taxon>
        <taxon>Gammaproteobacteria</taxon>
        <taxon>Vibrionales</taxon>
        <taxon>Vibrionaceae</taxon>
        <taxon>Vibrio</taxon>
    </lineage>
</organism>
<dbReference type="EMBL" id="AJSR01002210">
    <property type="protein sequence ID" value="EKM29163.1"/>
    <property type="molecule type" value="Genomic_DNA"/>
</dbReference>
<sequence length="19" mass="2275">MLNDPKYSHIKFVRITSPK</sequence>
<feature type="non-terminal residue" evidence="1">
    <location>
        <position position="19"/>
    </location>
</feature>
<gene>
    <name evidence="1" type="ORF">VCHENC02_5004A</name>
</gene>
<evidence type="ECO:0000313" key="2">
    <source>
        <dbReference type="Proteomes" id="UP000008367"/>
    </source>
</evidence>
<proteinExistence type="predicted"/>
<evidence type="ECO:0000313" key="1">
    <source>
        <dbReference type="EMBL" id="EKM29163.1"/>
    </source>
</evidence>
<name>A0A454CRY5_VIBHA</name>
<protein>
    <submittedName>
        <fullName evidence="1">Uncharacterized protein</fullName>
    </submittedName>
</protein>
<reference evidence="1 2" key="1">
    <citation type="submission" date="2012-10" db="EMBL/GenBank/DDBJ databases">
        <title>Genome sequence of Vibrio Cholerae HENC-02.</title>
        <authorList>
            <person name="Eppinger M."/>
            <person name="Hasan N.A."/>
            <person name="Sengamalay N."/>
            <person name="Hine E."/>
            <person name="Su Q."/>
            <person name="Daugherty S.C."/>
            <person name="Young S."/>
            <person name="Sadzewicz L."/>
            <person name="Tallon L."/>
            <person name="Cebula T.A."/>
            <person name="Ravel J."/>
            <person name="Colwell R.R."/>
        </authorList>
    </citation>
    <scope>NUCLEOTIDE SEQUENCE [LARGE SCALE GENOMIC DNA]</scope>
    <source>
        <strain evidence="1 2">HENC-02</strain>
    </source>
</reference>
<dbReference type="Proteomes" id="UP000008367">
    <property type="component" value="Unassembled WGS sequence"/>
</dbReference>